<keyword evidence="7" id="KW-1185">Reference proteome</keyword>
<comment type="caution">
    <text evidence="6">The sequence shown here is derived from an EMBL/GenBank/DDBJ whole genome shotgun (WGS) entry which is preliminary data.</text>
</comment>
<dbReference type="PROSITE" id="PS50937">
    <property type="entry name" value="HTH_MERR_2"/>
    <property type="match status" value="2"/>
</dbReference>
<dbReference type="Gene3D" id="1.10.1660.10">
    <property type="match status" value="2"/>
</dbReference>
<dbReference type="InterPro" id="IPR000551">
    <property type="entry name" value="MerR-type_HTH_dom"/>
</dbReference>
<proteinExistence type="predicted"/>
<evidence type="ECO:0000313" key="7">
    <source>
        <dbReference type="Proteomes" id="UP001595755"/>
    </source>
</evidence>
<dbReference type="PANTHER" id="PTHR30204">
    <property type="entry name" value="REDOX-CYCLING DRUG-SENSING TRANSCRIPTIONAL ACTIVATOR SOXR"/>
    <property type="match status" value="1"/>
</dbReference>
<protein>
    <submittedName>
        <fullName evidence="6">MerR family transcriptional regulator</fullName>
    </submittedName>
</protein>
<organism evidence="6 7">
    <name type="scientific">Cohnella boryungensis</name>
    <dbReference type="NCBI Taxonomy" id="768479"/>
    <lineage>
        <taxon>Bacteria</taxon>
        <taxon>Bacillati</taxon>
        <taxon>Bacillota</taxon>
        <taxon>Bacilli</taxon>
        <taxon>Bacillales</taxon>
        <taxon>Paenibacillaceae</taxon>
        <taxon>Cohnella</taxon>
    </lineage>
</organism>
<accession>A0ABV8SDX4</accession>
<evidence type="ECO:0000256" key="2">
    <source>
        <dbReference type="ARBA" id="ARBA00023125"/>
    </source>
</evidence>
<name>A0ABV8SDX4_9BACL</name>
<reference evidence="7" key="1">
    <citation type="journal article" date="2019" name="Int. J. Syst. Evol. Microbiol.">
        <title>The Global Catalogue of Microorganisms (GCM) 10K type strain sequencing project: providing services to taxonomists for standard genome sequencing and annotation.</title>
        <authorList>
            <consortium name="The Broad Institute Genomics Platform"/>
            <consortium name="The Broad Institute Genome Sequencing Center for Infectious Disease"/>
            <person name="Wu L."/>
            <person name="Ma J."/>
        </authorList>
    </citation>
    <scope>NUCLEOTIDE SEQUENCE [LARGE SCALE GENOMIC DNA]</scope>
    <source>
        <strain evidence="7">CGMCC 4.1641</strain>
    </source>
</reference>
<dbReference type="SMART" id="SM00422">
    <property type="entry name" value="HTH_MERR"/>
    <property type="match status" value="2"/>
</dbReference>
<evidence type="ECO:0000256" key="1">
    <source>
        <dbReference type="ARBA" id="ARBA00023015"/>
    </source>
</evidence>
<dbReference type="Pfam" id="PF00376">
    <property type="entry name" value="MerR"/>
    <property type="match status" value="1"/>
</dbReference>
<dbReference type="PROSITE" id="PS00552">
    <property type="entry name" value="HTH_MERR_1"/>
    <property type="match status" value="1"/>
</dbReference>
<feature type="coiled-coil region" evidence="4">
    <location>
        <begin position="93"/>
        <end position="120"/>
    </location>
</feature>
<evidence type="ECO:0000256" key="3">
    <source>
        <dbReference type="ARBA" id="ARBA00023163"/>
    </source>
</evidence>
<keyword evidence="2" id="KW-0238">DNA-binding</keyword>
<dbReference type="EMBL" id="JBHSED010000040">
    <property type="protein sequence ID" value="MFC4305632.1"/>
    <property type="molecule type" value="Genomic_DNA"/>
</dbReference>
<dbReference type="CDD" id="cd00592">
    <property type="entry name" value="HTH_MerR-like"/>
    <property type="match status" value="1"/>
</dbReference>
<dbReference type="Pfam" id="PF13411">
    <property type="entry name" value="MerR_1"/>
    <property type="match status" value="1"/>
</dbReference>
<keyword evidence="3" id="KW-0804">Transcription</keyword>
<dbReference type="RefSeq" id="WP_204601226.1">
    <property type="nucleotide sequence ID" value="NZ_JBHSED010000040.1"/>
</dbReference>
<evidence type="ECO:0000313" key="6">
    <source>
        <dbReference type="EMBL" id="MFC4305632.1"/>
    </source>
</evidence>
<keyword evidence="1" id="KW-0805">Transcription regulation</keyword>
<dbReference type="InterPro" id="IPR047057">
    <property type="entry name" value="MerR_fam"/>
</dbReference>
<dbReference type="PANTHER" id="PTHR30204:SF94">
    <property type="entry name" value="HEAVY METAL-DEPENDENT TRANSCRIPTIONAL REGULATOR HI_0293-RELATED"/>
    <property type="match status" value="1"/>
</dbReference>
<dbReference type="SUPFAM" id="SSF46955">
    <property type="entry name" value="Putative DNA-binding domain"/>
    <property type="match status" value="2"/>
</dbReference>
<keyword evidence="4" id="KW-0175">Coiled coil</keyword>
<evidence type="ECO:0000259" key="5">
    <source>
        <dbReference type="PROSITE" id="PS50937"/>
    </source>
</evidence>
<gene>
    <name evidence="6" type="ORF">ACFO1S_19555</name>
</gene>
<feature type="domain" description="HTH merR-type" evidence="5">
    <location>
        <begin position="129"/>
        <end position="193"/>
    </location>
</feature>
<feature type="domain" description="HTH merR-type" evidence="5">
    <location>
        <begin position="3"/>
        <end position="60"/>
    </location>
</feature>
<dbReference type="InterPro" id="IPR009061">
    <property type="entry name" value="DNA-bd_dom_put_sf"/>
</dbReference>
<dbReference type="Proteomes" id="UP001595755">
    <property type="component" value="Unassembled WGS sequence"/>
</dbReference>
<sequence length="253" mass="29074">MNTYKTAELAHSVGVHPNTIRLYEQLGLIPKPERKANGYRVFTDFHMEQLKFARTALQVEVLQNGLRKQAIEIIKTSSAGNFDEAIHLTERYCQQIIREQRNAEEAIRIAEKLLSGENQEPSDAILVRKETADLLQISIDALRNWEMNGLLTVKRKQNGYRVYSDEDIRRLKIIRSLRCANYSLAAILRMLKALSNDPKADIREAIDTPEEYDGIISVCDKLLTSLQYAEKNARIMLARLEEMKQQFTPNPTL</sequence>
<evidence type="ECO:0000256" key="4">
    <source>
        <dbReference type="SAM" id="Coils"/>
    </source>
</evidence>